<feature type="region of interest" description="Disordered" evidence="1">
    <location>
        <begin position="1"/>
        <end position="52"/>
    </location>
</feature>
<evidence type="ECO:0000259" key="2">
    <source>
        <dbReference type="Pfam" id="PF03101"/>
    </source>
</evidence>
<evidence type="ECO:0000256" key="1">
    <source>
        <dbReference type="SAM" id="MobiDB-lite"/>
    </source>
</evidence>
<dbReference type="Proteomes" id="UP001157006">
    <property type="component" value="Chromosome 1L"/>
</dbReference>
<evidence type="ECO:0000313" key="3">
    <source>
        <dbReference type="EMBL" id="CAI8586490.1"/>
    </source>
</evidence>
<accession>A0AAV0YKC5</accession>
<proteinExistence type="predicted"/>
<dbReference type="PANTHER" id="PTHR46328">
    <property type="entry name" value="FAR-RED IMPAIRED RESPONSIVE (FAR1) FAMILY PROTEIN-RELATED"/>
    <property type="match status" value="1"/>
</dbReference>
<name>A0AAV0YKC5_VICFA</name>
<reference evidence="3 4" key="1">
    <citation type="submission" date="2023-01" db="EMBL/GenBank/DDBJ databases">
        <authorList>
            <person name="Kreplak J."/>
        </authorList>
    </citation>
    <scope>NUCLEOTIDE SEQUENCE [LARGE SCALE GENOMIC DNA]</scope>
</reference>
<dbReference type="AlphaFoldDB" id="A0AAV0YKC5"/>
<feature type="domain" description="FAR1" evidence="2">
    <location>
        <begin position="88"/>
        <end position="182"/>
    </location>
</feature>
<organism evidence="3 4">
    <name type="scientific">Vicia faba</name>
    <name type="common">Broad bean</name>
    <name type="synonym">Faba vulgaris</name>
    <dbReference type="NCBI Taxonomy" id="3906"/>
    <lineage>
        <taxon>Eukaryota</taxon>
        <taxon>Viridiplantae</taxon>
        <taxon>Streptophyta</taxon>
        <taxon>Embryophyta</taxon>
        <taxon>Tracheophyta</taxon>
        <taxon>Spermatophyta</taxon>
        <taxon>Magnoliopsida</taxon>
        <taxon>eudicotyledons</taxon>
        <taxon>Gunneridae</taxon>
        <taxon>Pentapetalae</taxon>
        <taxon>rosids</taxon>
        <taxon>fabids</taxon>
        <taxon>Fabales</taxon>
        <taxon>Fabaceae</taxon>
        <taxon>Papilionoideae</taxon>
        <taxon>50 kb inversion clade</taxon>
        <taxon>NPAAA clade</taxon>
        <taxon>Hologalegina</taxon>
        <taxon>IRL clade</taxon>
        <taxon>Fabeae</taxon>
        <taxon>Vicia</taxon>
    </lineage>
</organism>
<dbReference type="InterPro" id="IPR004330">
    <property type="entry name" value="FAR1_DNA_bnd_dom"/>
</dbReference>
<evidence type="ECO:0000313" key="4">
    <source>
        <dbReference type="Proteomes" id="UP001157006"/>
    </source>
</evidence>
<protein>
    <recommendedName>
        <fullName evidence="2">FAR1 domain-containing protein</fullName>
    </recommendedName>
</protein>
<dbReference type="EMBL" id="OX451736">
    <property type="protein sequence ID" value="CAI8586490.1"/>
    <property type="molecule type" value="Genomic_DNA"/>
</dbReference>
<sequence length="206" mass="23809">MENSDDSFEVDSNEVHSTDCDTSDVQLNDDEGDIYQSSDDDVDDADNDDEDDSVELDAIVSDKVVSVNSMTSDEICAMEFGYVNDVYDFYYKYGKCKGFSIRKSDIRRKGHEGSKITVMRQFVCNKHGSRENKYLCSLDRKRDHKRLTCTKCTARHRVHYKAKKGIYVVSIFKEAHNHELTPSRFVHLHPVYHQIYEADRAQINVL</sequence>
<keyword evidence="4" id="KW-1185">Reference proteome</keyword>
<feature type="compositionally biased region" description="Acidic residues" evidence="1">
    <location>
        <begin position="1"/>
        <end position="12"/>
    </location>
</feature>
<gene>
    <name evidence="3" type="ORF">VFH_I256920</name>
</gene>
<feature type="compositionally biased region" description="Acidic residues" evidence="1">
    <location>
        <begin position="27"/>
        <end position="52"/>
    </location>
</feature>
<dbReference type="Pfam" id="PF03101">
    <property type="entry name" value="FAR1"/>
    <property type="match status" value="1"/>
</dbReference>
<dbReference type="PANTHER" id="PTHR46328:SF33">
    <property type="entry name" value="FAR1 DNA-BINDING DOMAIN PROTEIN"/>
    <property type="match status" value="1"/>
</dbReference>